<dbReference type="InterPro" id="IPR045074">
    <property type="entry name" value="GST_C_Tau"/>
</dbReference>
<proteinExistence type="inferred from homology"/>
<keyword evidence="4" id="KW-0216">Detoxification</keyword>
<dbReference type="InterPro" id="IPR010987">
    <property type="entry name" value="Glutathione-S-Trfase_C-like"/>
</dbReference>
<evidence type="ECO:0000259" key="9">
    <source>
        <dbReference type="PROSITE" id="PS50405"/>
    </source>
</evidence>
<evidence type="ECO:0000256" key="1">
    <source>
        <dbReference type="ARBA" id="ARBA00004514"/>
    </source>
</evidence>
<comment type="subcellular location">
    <subcellularLocation>
        <location evidence="1">Cytoplasm</location>
        <location evidence="1">Cytosol</location>
    </subcellularLocation>
</comment>
<evidence type="ECO:0000313" key="11">
    <source>
        <dbReference type="Proteomes" id="UP000806378"/>
    </source>
</evidence>
<protein>
    <recommendedName>
        <fullName evidence="2">glutathione transferase</fullName>
        <ecNumber evidence="2">2.5.1.18</ecNumber>
    </recommendedName>
</protein>
<feature type="domain" description="GST C-terminal" evidence="9">
    <location>
        <begin position="32"/>
        <end position="173"/>
    </location>
</feature>
<evidence type="ECO:0000256" key="4">
    <source>
        <dbReference type="ARBA" id="ARBA00022575"/>
    </source>
</evidence>
<keyword evidence="3" id="KW-0963">Cytoplasm</keyword>
<dbReference type="GO" id="GO:0005829">
    <property type="term" value="C:cytosol"/>
    <property type="evidence" value="ECO:0007669"/>
    <property type="project" value="UniProtKB-SubCell"/>
</dbReference>
<evidence type="ECO:0000256" key="5">
    <source>
        <dbReference type="ARBA" id="ARBA00022679"/>
    </source>
</evidence>
<dbReference type="GO" id="GO:0009407">
    <property type="term" value="P:toxin catabolic process"/>
    <property type="evidence" value="ECO:0007669"/>
    <property type="project" value="UniProtKB-ARBA"/>
</dbReference>
<feature type="domain" description="GST N-terminal" evidence="8">
    <location>
        <begin position="3"/>
        <end position="82"/>
    </location>
</feature>
<dbReference type="PANTHER" id="PTHR11260">
    <property type="entry name" value="GLUTATHIONE S-TRANSFERASE, GST, SUPERFAMILY, GST DOMAIN CONTAINING"/>
    <property type="match status" value="1"/>
</dbReference>
<comment type="caution">
    <text evidence="10">The sequence shown here is derived from an EMBL/GenBank/DDBJ whole genome shotgun (WGS) entry which is preliminary data.</text>
</comment>
<comment type="similarity">
    <text evidence="6">Belongs to the GST superfamily. Tau family.</text>
</comment>
<keyword evidence="11" id="KW-1185">Reference proteome</keyword>
<evidence type="ECO:0000256" key="6">
    <source>
        <dbReference type="ARBA" id="ARBA00025743"/>
    </source>
</evidence>
<gene>
    <name evidence="10" type="ORF">BT93_L1868</name>
</gene>
<dbReference type="GO" id="GO:0006749">
    <property type="term" value="P:glutathione metabolic process"/>
    <property type="evidence" value="ECO:0007669"/>
    <property type="project" value="InterPro"/>
</dbReference>
<keyword evidence="5" id="KW-0808">Transferase</keyword>
<evidence type="ECO:0000259" key="8">
    <source>
        <dbReference type="PROSITE" id="PS50404"/>
    </source>
</evidence>
<dbReference type="CDD" id="cd03058">
    <property type="entry name" value="GST_N_Tau"/>
    <property type="match status" value="1"/>
</dbReference>
<dbReference type="PROSITE" id="PS50404">
    <property type="entry name" value="GST_NTER"/>
    <property type="match status" value="1"/>
</dbReference>
<dbReference type="InterPro" id="IPR004046">
    <property type="entry name" value="GST_C"/>
</dbReference>
<dbReference type="SUPFAM" id="SSF47616">
    <property type="entry name" value="GST C-terminal domain-like"/>
    <property type="match status" value="1"/>
</dbReference>
<reference evidence="10" key="1">
    <citation type="submission" date="2020-05" db="EMBL/GenBank/DDBJ databases">
        <title>WGS assembly of Corymbia citriodora subspecies variegata.</title>
        <authorList>
            <person name="Barry K."/>
            <person name="Hundley H."/>
            <person name="Shu S."/>
            <person name="Jenkins J."/>
            <person name="Grimwood J."/>
            <person name="Baten A."/>
        </authorList>
    </citation>
    <scope>NUCLEOTIDE SEQUENCE</scope>
    <source>
        <strain evidence="10">CV2-018</strain>
    </source>
</reference>
<dbReference type="PROSITE" id="PS50405">
    <property type="entry name" value="GST_CTER"/>
    <property type="match status" value="1"/>
</dbReference>
<organism evidence="10 11">
    <name type="scientific">Corymbia citriodora subsp. variegata</name>
    <dbReference type="NCBI Taxonomy" id="360336"/>
    <lineage>
        <taxon>Eukaryota</taxon>
        <taxon>Viridiplantae</taxon>
        <taxon>Streptophyta</taxon>
        <taxon>Embryophyta</taxon>
        <taxon>Tracheophyta</taxon>
        <taxon>Spermatophyta</taxon>
        <taxon>Magnoliopsida</taxon>
        <taxon>eudicotyledons</taxon>
        <taxon>Gunneridae</taxon>
        <taxon>Pentapetalae</taxon>
        <taxon>rosids</taxon>
        <taxon>malvids</taxon>
        <taxon>Myrtales</taxon>
        <taxon>Myrtaceae</taxon>
        <taxon>Myrtoideae</taxon>
        <taxon>Eucalypteae</taxon>
        <taxon>Corymbia</taxon>
    </lineage>
</organism>
<dbReference type="SUPFAM" id="SSF52833">
    <property type="entry name" value="Thioredoxin-like"/>
    <property type="match status" value="1"/>
</dbReference>
<dbReference type="AlphaFoldDB" id="A0A8T0CMT7"/>
<evidence type="ECO:0000313" key="10">
    <source>
        <dbReference type="EMBL" id="KAF7848534.1"/>
    </source>
</evidence>
<dbReference type="Proteomes" id="UP000806378">
    <property type="component" value="Unassembled WGS sequence"/>
</dbReference>
<dbReference type="InterPro" id="IPR036282">
    <property type="entry name" value="Glutathione-S-Trfase_C_sf"/>
</dbReference>
<dbReference type="Gene3D" id="3.40.30.10">
    <property type="entry name" value="Glutaredoxin"/>
    <property type="match status" value="1"/>
</dbReference>
<evidence type="ECO:0000256" key="7">
    <source>
        <dbReference type="ARBA" id="ARBA00047960"/>
    </source>
</evidence>
<dbReference type="EC" id="2.5.1.18" evidence="2"/>
<sequence length="184" mass="21022">MAEEVILLDFWPSLFGMRARIALREKGVEFDTREEDMSNKSPLLLTMNPVHKQIPVLIHNGKPVCESLIMIYPASRTLWRSKGEAQEAAKKEYIDCLKGLAGELGDKAYFGGERFRYLDVSLIPFYCFFYALETSANFSIVEECPKVVAWAKQCMQRESVAKSLPDQGKLYDFLLVVKKKLQAQ</sequence>
<dbReference type="PANTHER" id="PTHR11260:SF769">
    <property type="entry name" value="GLUTATHIONE TRANSFERASE"/>
    <property type="match status" value="1"/>
</dbReference>
<evidence type="ECO:0000256" key="2">
    <source>
        <dbReference type="ARBA" id="ARBA00012452"/>
    </source>
</evidence>
<dbReference type="InterPro" id="IPR004045">
    <property type="entry name" value="Glutathione_S-Trfase_N"/>
</dbReference>
<dbReference type="Pfam" id="PF00043">
    <property type="entry name" value="GST_C"/>
    <property type="match status" value="1"/>
</dbReference>
<accession>A0A8T0CMT7</accession>
<dbReference type="Pfam" id="PF02798">
    <property type="entry name" value="GST_N"/>
    <property type="match status" value="1"/>
</dbReference>
<evidence type="ECO:0000256" key="3">
    <source>
        <dbReference type="ARBA" id="ARBA00022490"/>
    </source>
</evidence>
<dbReference type="Gramene" id="rna-gnl|WGS:JABURB|Cocit.L1868.1">
    <property type="protein sequence ID" value="cds-KAF7848534.1"/>
    <property type="gene ID" value="gene-BT93_L1868"/>
</dbReference>
<dbReference type="OrthoDB" id="202840at2759"/>
<dbReference type="Gene3D" id="1.20.1050.10">
    <property type="match status" value="1"/>
</dbReference>
<dbReference type="GO" id="GO:0004364">
    <property type="term" value="F:glutathione transferase activity"/>
    <property type="evidence" value="ECO:0007669"/>
    <property type="project" value="UniProtKB-EC"/>
</dbReference>
<dbReference type="CDD" id="cd03185">
    <property type="entry name" value="GST_C_Tau"/>
    <property type="match status" value="1"/>
</dbReference>
<comment type="catalytic activity">
    <reaction evidence="7">
        <text>RX + glutathione = an S-substituted glutathione + a halide anion + H(+)</text>
        <dbReference type="Rhea" id="RHEA:16437"/>
        <dbReference type="ChEBI" id="CHEBI:15378"/>
        <dbReference type="ChEBI" id="CHEBI:16042"/>
        <dbReference type="ChEBI" id="CHEBI:17792"/>
        <dbReference type="ChEBI" id="CHEBI:57925"/>
        <dbReference type="ChEBI" id="CHEBI:90779"/>
        <dbReference type="EC" id="2.5.1.18"/>
    </reaction>
</comment>
<dbReference type="FunFam" id="3.40.30.10:FF:000014">
    <property type="entry name" value="Tau class glutathione S-transferase"/>
    <property type="match status" value="1"/>
</dbReference>
<dbReference type="EMBL" id="MU090079">
    <property type="protein sequence ID" value="KAF7848534.1"/>
    <property type="molecule type" value="Genomic_DNA"/>
</dbReference>
<name>A0A8T0CMT7_CORYI</name>
<dbReference type="InterPro" id="IPR045073">
    <property type="entry name" value="Omega/Tau-like"/>
</dbReference>
<dbReference type="InterPro" id="IPR036249">
    <property type="entry name" value="Thioredoxin-like_sf"/>
</dbReference>